<dbReference type="EMBL" id="JAFEJT020000073">
    <property type="protein sequence ID" value="MCH9277011.1"/>
    <property type="molecule type" value="Genomic_DNA"/>
</dbReference>
<accession>A0ABS9VYK6</accession>
<evidence type="ECO:0000313" key="2">
    <source>
        <dbReference type="EMBL" id="MCH9277011.1"/>
    </source>
</evidence>
<proteinExistence type="predicted"/>
<dbReference type="Gene3D" id="3.30.420.40">
    <property type="match status" value="1"/>
</dbReference>
<dbReference type="GO" id="GO:0061711">
    <property type="term" value="F:tRNA N(6)-L-threonylcarbamoyladenine synthase activity"/>
    <property type="evidence" value="ECO:0007669"/>
    <property type="project" value="UniProtKB-EC"/>
</dbReference>
<dbReference type="Pfam" id="PF00814">
    <property type="entry name" value="TsaD"/>
    <property type="match status" value="1"/>
</dbReference>
<dbReference type="InterPro" id="IPR000905">
    <property type="entry name" value="Gcp-like_dom"/>
</dbReference>
<organism evidence="2 3">
    <name type="scientific">Bifidobacterium amazonense</name>
    <dbReference type="NCBI Taxonomy" id="2809027"/>
    <lineage>
        <taxon>Bacteria</taxon>
        <taxon>Bacillati</taxon>
        <taxon>Actinomycetota</taxon>
        <taxon>Actinomycetes</taxon>
        <taxon>Bifidobacteriales</taxon>
        <taxon>Bifidobacteriaceae</taxon>
        <taxon>Bifidobacterium</taxon>
    </lineage>
</organism>
<sequence>MGCTLVIDTSYGSTVGVVGHEPIVETDSRTHVERLQVNIARAVADAGLTPHDIDTVVVGLGPAPFTGLRAGIVAAKAIAFATGARLIGRNVLEPQVQWNLIRRLKAGTLGDTANRTVLTLAVNDARRKQLYFELCESPLAGRGNADDAAAGAAITDVSAIFDATGSASDAKIGVSAPVRPLIAMDIDYPSSIVERVNEAVRAWREQTGGDVIVDIIGHGAARYADTLASIEHVGDIVDESVLDGGEQGLGVFAADALLAYERDPQAPVEPLYLRRPDAQIPAPLKHVLGHAGAERSA</sequence>
<reference evidence="2 3" key="1">
    <citation type="journal article" date="2021" name="Environ. Microbiol.">
        <title>Genetic insights into the dark matter of the mammalian gut microbiota through targeted genome reconstruction.</title>
        <authorList>
            <person name="Lugli G.A."/>
            <person name="Alessandri G."/>
            <person name="Milani C."/>
            <person name="Viappiani A."/>
            <person name="Fontana F."/>
            <person name="Tarracchini C."/>
            <person name="Mancabelli L."/>
            <person name="Argentini C."/>
            <person name="Ruiz L."/>
            <person name="Margolles A."/>
            <person name="van Sinderen D."/>
            <person name="Turroni F."/>
            <person name="Ventura M."/>
        </authorList>
    </citation>
    <scope>NUCLEOTIDE SEQUENCE [LARGE SCALE GENOMIC DNA]</scope>
    <source>
        <strain evidence="2 3">MA1</strain>
    </source>
</reference>
<dbReference type="EC" id="2.3.1.234" evidence="2"/>
<comment type="caution">
    <text evidence="2">The sequence shown here is derived from an EMBL/GenBank/DDBJ whole genome shotgun (WGS) entry which is preliminary data.</text>
</comment>
<keyword evidence="2" id="KW-0012">Acyltransferase</keyword>
<keyword evidence="3" id="KW-1185">Reference proteome</keyword>
<name>A0ABS9VYK6_9BIFI</name>
<dbReference type="InterPro" id="IPR022496">
    <property type="entry name" value="T6A_TsaB"/>
</dbReference>
<evidence type="ECO:0000313" key="3">
    <source>
        <dbReference type="Proteomes" id="UP000710815"/>
    </source>
</evidence>
<evidence type="ECO:0000259" key="1">
    <source>
        <dbReference type="Pfam" id="PF00814"/>
    </source>
</evidence>
<dbReference type="SUPFAM" id="SSF53067">
    <property type="entry name" value="Actin-like ATPase domain"/>
    <property type="match status" value="1"/>
</dbReference>
<gene>
    <name evidence="2" type="primary">tsaB</name>
    <name evidence="2" type="ORF">JS533_012175</name>
</gene>
<keyword evidence="2" id="KW-0808">Transferase</keyword>
<dbReference type="InterPro" id="IPR043129">
    <property type="entry name" value="ATPase_NBD"/>
</dbReference>
<dbReference type="RefSeq" id="WP_241514941.1">
    <property type="nucleotide sequence ID" value="NZ_JAFEJT020000073.1"/>
</dbReference>
<protein>
    <submittedName>
        <fullName evidence="2">tRNA (Adenosine(37)-N6)-threonylcarbamoyltransferase complex dimerization subunit type 1 TsaB</fullName>
        <ecNumber evidence="2">2.3.1.234</ecNumber>
    </submittedName>
</protein>
<dbReference type="Proteomes" id="UP000710815">
    <property type="component" value="Unassembled WGS sequence"/>
</dbReference>
<reference evidence="2 3" key="2">
    <citation type="journal article" date="2021" name="Syst. Appl. Microbiol.">
        <title>Phylogenetic classification of ten novel species belonging to the genus Bifidobacterium comprising B. phasiani sp. nov., B. pongonis sp. nov., B. saguinibicoloris sp. nov., B. colobi sp. nov., B. simiiventris sp. nov., B. santillanense sp. nov., B. miconis sp. nov., B. amazonense sp. nov., B. pluvialisilvae sp. nov., and B. miconisargentati sp. nov.</title>
        <authorList>
            <person name="Lugli G.A."/>
            <person name="Calvete-Torre I."/>
            <person name="Alessandri G."/>
            <person name="Milani C."/>
            <person name="Turroni F."/>
            <person name="Laiolo P."/>
            <person name="Ossiprandi M.C."/>
            <person name="Margolles A."/>
            <person name="Ruiz L."/>
            <person name="Ventura M."/>
        </authorList>
    </citation>
    <scope>NUCLEOTIDE SEQUENCE [LARGE SCALE GENOMIC DNA]</scope>
    <source>
        <strain evidence="2 3">MA1</strain>
    </source>
</reference>
<feature type="domain" description="Gcp-like" evidence="1">
    <location>
        <begin position="27"/>
        <end position="160"/>
    </location>
</feature>
<dbReference type="NCBIfam" id="TIGR03725">
    <property type="entry name" value="T6A_YeaZ"/>
    <property type="match status" value="1"/>
</dbReference>